<comment type="caution">
    <text evidence="1">The sequence shown here is derived from an EMBL/GenBank/DDBJ whole genome shotgun (WGS) entry which is preliminary data.</text>
</comment>
<name>A0A7C4CDN4_UNCW3</name>
<dbReference type="Gene3D" id="2.60.40.10">
    <property type="entry name" value="Immunoglobulins"/>
    <property type="match status" value="1"/>
</dbReference>
<evidence type="ECO:0000313" key="1">
    <source>
        <dbReference type="EMBL" id="HGK28084.1"/>
    </source>
</evidence>
<organism evidence="1">
    <name type="scientific">candidate division WOR-3 bacterium</name>
    <dbReference type="NCBI Taxonomy" id="2052148"/>
    <lineage>
        <taxon>Bacteria</taxon>
        <taxon>Bacteria division WOR-3</taxon>
    </lineage>
</organism>
<gene>
    <name evidence="1" type="ORF">ENS41_03940</name>
</gene>
<dbReference type="AlphaFoldDB" id="A0A7C4CDN4"/>
<dbReference type="InterPro" id="IPR021615">
    <property type="entry name" value="Omp28"/>
</dbReference>
<reference evidence="1" key="1">
    <citation type="journal article" date="2020" name="mSystems">
        <title>Genome- and Community-Level Interaction Insights into Carbon Utilization and Element Cycling Functions of Hydrothermarchaeota in Hydrothermal Sediment.</title>
        <authorList>
            <person name="Zhou Z."/>
            <person name="Liu Y."/>
            <person name="Xu W."/>
            <person name="Pan J."/>
            <person name="Luo Z.H."/>
            <person name="Li M."/>
        </authorList>
    </citation>
    <scope>NUCLEOTIDE SEQUENCE [LARGE SCALE GENOMIC DNA]</scope>
    <source>
        <strain evidence="1">SpSt-488</strain>
    </source>
</reference>
<sequence length="284" mass="30879">MGWHVDAQFPLYSAEGRLKWRMYPGPYGGSYATPWLWVDGRQRGYIYSLWPGYVAQQLLVPTPVNITLSGTYEQSTRAGTIRAVVQNDSSAEITARVSVVITEDSCYYVGPNGDPWHNHVCRDYIPDQNGTIVTIPAGESDTVEQTFSLQSGWNEAKCKLVVYAQSTTMVPADSSYPAFQGAETNVLDLVGVTEPRNPGPAPHLALRVGPNPCRGRAEMAFAVPVGTHYSLEVFGPDGRVAWKQPGVANAAANRVTMPTAAPGVYLCRLVTPVGRTFAKLVVTD</sequence>
<proteinExistence type="predicted"/>
<accession>A0A7C4CDN4</accession>
<protein>
    <submittedName>
        <fullName evidence="1">Omp28-related outer membrane protein</fullName>
    </submittedName>
</protein>
<dbReference type="EMBL" id="DSUT01000078">
    <property type="protein sequence ID" value="HGK28084.1"/>
    <property type="molecule type" value="Genomic_DNA"/>
</dbReference>
<dbReference type="Pfam" id="PF11551">
    <property type="entry name" value="Omp28"/>
    <property type="match status" value="1"/>
</dbReference>
<dbReference type="InterPro" id="IPR013783">
    <property type="entry name" value="Ig-like_fold"/>
</dbReference>